<proteinExistence type="predicted"/>
<name>A0A9X3AZH8_9HYPH</name>
<sequence>MLSSAEIQQYFAGVWQMMMGRAEGLKKLDLSVDGFWNSFFAIIVALPALTVGWVAVANDVPEAVTFGMRFSVVMRLFVADIGAWLVPLGLLGLAARPAGIANRFVHYVVASNWASALFAWVMLPVALLRLLAPGLGELITLLALILFLATLVLSWRLTVVAIARGPGLGTAIFFGMLAASIVVLLTLQSVLQLDFQGA</sequence>
<feature type="transmembrane region" description="Helical" evidence="1">
    <location>
        <begin position="138"/>
        <end position="159"/>
    </location>
</feature>
<gene>
    <name evidence="2" type="ORF">NYR54_07735</name>
</gene>
<accession>A0A9X3AZH8</accession>
<evidence type="ECO:0000313" key="3">
    <source>
        <dbReference type="Proteomes" id="UP001149009"/>
    </source>
</evidence>
<comment type="caution">
    <text evidence="2">The sequence shown here is derived from an EMBL/GenBank/DDBJ whole genome shotgun (WGS) entry which is preliminary data.</text>
</comment>
<dbReference type="Proteomes" id="UP001149009">
    <property type="component" value="Unassembled WGS sequence"/>
</dbReference>
<keyword evidence="3" id="KW-1185">Reference proteome</keyword>
<feature type="transmembrane region" description="Helical" evidence="1">
    <location>
        <begin position="107"/>
        <end position="132"/>
    </location>
</feature>
<feature type="transmembrane region" description="Helical" evidence="1">
    <location>
        <begin position="171"/>
        <end position="191"/>
    </location>
</feature>
<protein>
    <submittedName>
        <fullName evidence="2">Transporter</fullName>
    </submittedName>
</protein>
<dbReference type="RefSeq" id="WP_261515044.1">
    <property type="nucleotide sequence ID" value="NZ_JAODNV010000008.1"/>
</dbReference>
<dbReference type="EMBL" id="JAODNV010000008">
    <property type="protein sequence ID" value="MCT8990185.1"/>
    <property type="molecule type" value="Genomic_DNA"/>
</dbReference>
<keyword evidence="1" id="KW-1133">Transmembrane helix</keyword>
<evidence type="ECO:0000313" key="2">
    <source>
        <dbReference type="EMBL" id="MCT8990185.1"/>
    </source>
</evidence>
<keyword evidence="1" id="KW-0812">Transmembrane</keyword>
<dbReference type="AlphaFoldDB" id="A0A9X3AZH8"/>
<keyword evidence="1" id="KW-0472">Membrane</keyword>
<feature type="transmembrane region" description="Helical" evidence="1">
    <location>
        <begin position="76"/>
        <end position="95"/>
    </location>
</feature>
<evidence type="ECO:0000256" key="1">
    <source>
        <dbReference type="SAM" id="Phobius"/>
    </source>
</evidence>
<organism evidence="2 3">
    <name type="scientific">Chelativorans petroleitrophicus</name>
    <dbReference type="NCBI Taxonomy" id="2975484"/>
    <lineage>
        <taxon>Bacteria</taxon>
        <taxon>Pseudomonadati</taxon>
        <taxon>Pseudomonadota</taxon>
        <taxon>Alphaproteobacteria</taxon>
        <taxon>Hyphomicrobiales</taxon>
        <taxon>Phyllobacteriaceae</taxon>
        <taxon>Chelativorans</taxon>
    </lineage>
</organism>
<feature type="transmembrane region" description="Helical" evidence="1">
    <location>
        <begin position="35"/>
        <end position="56"/>
    </location>
</feature>
<reference evidence="2" key="1">
    <citation type="submission" date="2022-08" db="EMBL/GenBank/DDBJ databases">
        <title>Chelativorans sichuanense sp. nov., a paraffin oil-degrading bacterium isolated from a mixture of oil-based drill cuttings and paddy soil.</title>
        <authorList>
            <person name="Yu J."/>
            <person name="Liu H."/>
            <person name="Chen Q."/>
        </authorList>
    </citation>
    <scope>NUCLEOTIDE SEQUENCE</scope>
    <source>
        <strain evidence="2">SCAU 2101</strain>
    </source>
</reference>